<accession>A0A5B9EBV9</accession>
<name>A0A5B9EBV9_9BACT</name>
<proteinExistence type="predicted"/>
<dbReference type="EMBL" id="CP042806">
    <property type="protein sequence ID" value="QEE29663.1"/>
    <property type="molecule type" value="Genomic_DNA"/>
</dbReference>
<sequence length="356" mass="39190">MAASSVMNLVSVVTVTVDGTPLPGEAAQDLLSVLVREEVQHPATFSLSLMNWGADPARPGMKWSDDELFAIGKTLEIKLGYMDQTETLMTGEITGSELVCAAGQEPRFVVRGYDRGHRLMRGRKTHSFTHMTDSDIVEQIAGRYGLIVETEPTREVYPYVLQNNLTDAEFLETRAQRIGYEVFVRDRRLIFRARKHTAAESLTLNYPADLQQISIYRSSMQQVGAVAMRSWDAASKRARVGQSSSDDESSTMSGKALGIAAASSAFGDATWNGGSHPTSSQADADQVAKARLQRMALDYIRAESELNGRTDLRAGITVHLDGLGKAHSGLYYITSATHRYSHNGYRTSFEARRNAN</sequence>
<reference evidence="1 2" key="1">
    <citation type="submission" date="2019-08" db="EMBL/GenBank/DDBJ databases">
        <title>Complete genome sequence of Terriglobus albidus strain ORNL.</title>
        <authorList>
            <person name="Podar M."/>
        </authorList>
    </citation>
    <scope>NUCLEOTIDE SEQUENCE [LARGE SCALE GENOMIC DNA]</scope>
    <source>
        <strain evidence="1 2">ORNL</strain>
    </source>
</reference>
<protein>
    <submittedName>
        <fullName evidence="1">Phage late control D family protein</fullName>
    </submittedName>
</protein>
<evidence type="ECO:0000313" key="2">
    <source>
        <dbReference type="Proteomes" id="UP000321820"/>
    </source>
</evidence>
<gene>
    <name evidence="1" type="ORF">FTW19_17725</name>
</gene>
<dbReference type="OrthoDB" id="9762420at2"/>
<dbReference type="Gene3D" id="3.55.50.10">
    <property type="entry name" value="Baseplate protein-like domains"/>
    <property type="match status" value="1"/>
</dbReference>
<dbReference type="Gene3D" id="4.10.220.110">
    <property type="match status" value="1"/>
</dbReference>
<dbReference type="AlphaFoldDB" id="A0A5B9EBV9"/>
<keyword evidence="2" id="KW-1185">Reference proteome</keyword>
<dbReference type="Gene3D" id="2.30.110.50">
    <property type="match status" value="1"/>
</dbReference>
<dbReference type="Pfam" id="PF05954">
    <property type="entry name" value="Phage_GPD"/>
    <property type="match status" value="1"/>
</dbReference>
<dbReference type="Proteomes" id="UP000321820">
    <property type="component" value="Chromosome"/>
</dbReference>
<dbReference type="SUPFAM" id="SSF69279">
    <property type="entry name" value="Phage tail proteins"/>
    <property type="match status" value="1"/>
</dbReference>
<dbReference type="KEGG" id="talb:FTW19_17725"/>
<evidence type="ECO:0000313" key="1">
    <source>
        <dbReference type="EMBL" id="QEE29663.1"/>
    </source>
</evidence>
<organism evidence="1 2">
    <name type="scientific">Terriglobus albidus</name>
    <dbReference type="NCBI Taxonomy" id="1592106"/>
    <lineage>
        <taxon>Bacteria</taxon>
        <taxon>Pseudomonadati</taxon>
        <taxon>Acidobacteriota</taxon>
        <taxon>Terriglobia</taxon>
        <taxon>Terriglobales</taxon>
        <taxon>Acidobacteriaceae</taxon>
        <taxon>Terriglobus</taxon>
    </lineage>
</organism>